<feature type="domain" description="Carbohydrate binding" evidence="14">
    <location>
        <begin position="525"/>
        <end position="605"/>
    </location>
</feature>
<accession>W1PN08</accession>
<dbReference type="eggNOG" id="ENOG502QRF6">
    <property type="taxonomic scope" value="Eukaryota"/>
</dbReference>
<evidence type="ECO:0000256" key="12">
    <source>
        <dbReference type="PROSITE-ProRule" id="PRU10059"/>
    </source>
</evidence>
<evidence type="ECO:0000256" key="9">
    <source>
        <dbReference type="ARBA" id="ARBA00023277"/>
    </source>
</evidence>
<dbReference type="PANTHER" id="PTHR22298">
    <property type="entry name" value="ENDO-1,4-BETA-GLUCANASE"/>
    <property type="match status" value="1"/>
</dbReference>
<evidence type="ECO:0000256" key="7">
    <source>
        <dbReference type="ARBA" id="ARBA00023001"/>
    </source>
</evidence>
<dbReference type="Pfam" id="PF09478">
    <property type="entry name" value="CBM49"/>
    <property type="match status" value="1"/>
</dbReference>
<protein>
    <recommendedName>
        <fullName evidence="13">Endoglucanase</fullName>
        <ecNumber evidence="13">3.2.1.4</ecNumber>
    </recommendedName>
</protein>
<evidence type="ECO:0000256" key="3">
    <source>
        <dbReference type="ARBA" id="ARBA00007072"/>
    </source>
</evidence>
<dbReference type="Gene3D" id="1.50.10.10">
    <property type="match status" value="1"/>
</dbReference>
<sequence>MKRLFVVLLVVVGWVGVSGLDYGEALSKSLLFFEAQRSGKLPANQRVRWRGDSGLRDGFLQGVDLVGGYYDSGDHVKFGMPMAFTVTMMAWGAAEYAKELASVNQLGHTLEAIKWGTDYFIKAHPEPNVFWAQVGDGDSDHYCWERAEDMSTPRASYRIDTEHPGSDLAGETAAAMAAASIAFKPYNSSYSNLLLLHAKQLFSFGDHFRGPYDQSIKIAGPYYPCKNGYMDELLWASAWLFRATGDVQYLDYAVKNAASMGGTGVAVKEFSWNNKYAGLQVLLAKVLLEGKGDAHKSVLMRYKAKAEFFMCACLQKNKGYNVQMTPGGLLYVGDWNNMQFVSSSAFLVVVYSDYLRAANAPLNCPEAQLHPSNLISFAQSQADYILGKNPRAMSYLVGFGPNYPTRVHHRGASIVSKAVSPAPVRCLEGFESWFNREQRDPNILVGALVGGPDRNDRFIDERSNYEQTEPTTYNVAPLIGLFAKLHSMLRSSGYNKPNGVVPKGPAAPYSMPHYQLKDAKRDCPVEFIHSITKTWESMGKTYYRHKVSMVNKSGKPVKALKLKIENLQGPIWGLSLSKLGGTYELPPWFQALKPWAHYDFVYVQGGPQAKVSVLSYN</sequence>
<dbReference type="EC" id="3.2.1.4" evidence="13"/>
<dbReference type="HOGENOM" id="CLU_008926_1_4_1"/>
<dbReference type="InterPro" id="IPR012341">
    <property type="entry name" value="6hp_glycosidase-like_sf"/>
</dbReference>
<evidence type="ECO:0000256" key="11">
    <source>
        <dbReference type="ARBA" id="ARBA00023326"/>
    </source>
</evidence>
<feature type="chain" id="PRO_5005149692" description="Endoglucanase" evidence="13">
    <location>
        <begin position="20"/>
        <end position="617"/>
    </location>
</feature>
<evidence type="ECO:0000256" key="1">
    <source>
        <dbReference type="ARBA" id="ARBA00000966"/>
    </source>
</evidence>
<comment type="subcellular location">
    <subcellularLocation>
        <location evidence="2">Secreted</location>
    </subcellularLocation>
</comment>
<keyword evidence="5 13" id="KW-0732">Signal</keyword>
<dbReference type="FunFam" id="1.50.10.10:FF:000020">
    <property type="entry name" value="Endoglucanase"/>
    <property type="match status" value="1"/>
</dbReference>
<dbReference type="InterPro" id="IPR008928">
    <property type="entry name" value="6-hairpin_glycosidase_sf"/>
</dbReference>
<name>W1PN08_AMBTC</name>
<evidence type="ECO:0000256" key="10">
    <source>
        <dbReference type="ARBA" id="ARBA00023295"/>
    </source>
</evidence>
<dbReference type="STRING" id="13333.W1PN08"/>
<keyword evidence="9 12" id="KW-0119">Carbohydrate metabolism</keyword>
<comment type="similarity">
    <text evidence="3 12 13">Belongs to the glycosyl hydrolase 9 (cellulase E) family.</text>
</comment>
<evidence type="ECO:0000313" key="16">
    <source>
        <dbReference type="Proteomes" id="UP000017836"/>
    </source>
</evidence>
<dbReference type="GO" id="GO:0008810">
    <property type="term" value="F:cellulase activity"/>
    <property type="evidence" value="ECO:0007669"/>
    <property type="project" value="UniProtKB-EC"/>
</dbReference>
<evidence type="ECO:0000256" key="2">
    <source>
        <dbReference type="ARBA" id="ARBA00004613"/>
    </source>
</evidence>
<evidence type="ECO:0000256" key="8">
    <source>
        <dbReference type="ARBA" id="ARBA00023180"/>
    </source>
</evidence>
<evidence type="ECO:0000256" key="6">
    <source>
        <dbReference type="ARBA" id="ARBA00022801"/>
    </source>
</evidence>
<keyword evidence="8" id="KW-0325">Glycoprotein</keyword>
<feature type="active site" evidence="12">
    <location>
        <position position="408"/>
    </location>
</feature>
<dbReference type="GO" id="GO:0030245">
    <property type="term" value="P:cellulose catabolic process"/>
    <property type="evidence" value="ECO:0007669"/>
    <property type="project" value="UniProtKB-KW"/>
</dbReference>
<evidence type="ECO:0000259" key="14">
    <source>
        <dbReference type="SMART" id="SM01063"/>
    </source>
</evidence>
<evidence type="ECO:0000256" key="13">
    <source>
        <dbReference type="RuleBase" id="RU361166"/>
    </source>
</evidence>
<dbReference type="Pfam" id="PF00759">
    <property type="entry name" value="Glyco_hydro_9"/>
    <property type="match status" value="1"/>
</dbReference>
<keyword evidence="4" id="KW-0964">Secreted</keyword>
<dbReference type="Gramene" id="ERN09448">
    <property type="protein sequence ID" value="ERN09448"/>
    <property type="gene ID" value="AMTR_s00029p00087270"/>
</dbReference>
<evidence type="ECO:0000313" key="15">
    <source>
        <dbReference type="EMBL" id="ERN09448.1"/>
    </source>
</evidence>
<evidence type="ECO:0000256" key="5">
    <source>
        <dbReference type="ARBA" id="ARBA00022729"/>
    </source>
</evidence>
<keyword evidence="6 12" id="KW-0378">Hydrolase</keyword>
<dbReference type="InterPro" id="IPR018221">
    <property type="entry name" value="Glyco_hydro_9_His_AS"/>
</dbReference>
<feature type="signal peptide" evidence="13">
    <location>
        <begin position="1"/>
        <end position="19"/>
    </location>
</feature>
<dbReference type="EMBL" id="KI392980">
    <property type="protein sequence ID" value="ERN09448.1"/>
    <property type="molecule type" value="Genomic_DNA"/>
</dbReference>
<dbReference type="AlphaFoldDB" id="W1PN08"/>
<keyword evidence="11 12" id="KW-0624">Polysaccharide degradation</keyword>
<keyword evidence="10 12" id="KW-0326">Glycosidase</keyword>
<keyword evidence="16" id="KW-1185">Reference proteome</keyword>
<dbReference type="GO" id="GO:0005576">
    <property type="term" value="C:extracellular region"/>
    <property type="evidence" value="ECO:0007669"/>
    <property type="project" value="UniProtKB-SubCell"/>
</dbReference>
<comment type="catalytic activity">
    <reaction evidence="1 13">
        <text>Endohydrolysis of (1-&gt;4)-beta-D-glucosidic linkages in cellulose, lichenin and cereal beta-D-glucans.</text>
        <dbReference type="EC" id="3.2.1.4"/>
    </reaction>
</comment>
<gene>
    <name evidence="15" type="ORF">AMTR_s00029p00087270</name>
</gene>
<proteinExistence type="inferred from homology"/>
<dbReference type="PROSITE" id="PS00592">
    <property type="entry name" value="GH9_2"/>
    <property type="match status" value="1"/>
</dbReference>
<dbReference type="InterPro" id="IPR019028">
    <property type="entry name" value="CBM_49"/>
</dbReference>
<dbReference type="GO" id="GO:0030246">
    <property type="term" value="F:carbohydrate binding"/>
    <property type="evidence" value="ECO:0007669"/>
    <property type="project" value="InterPro"/>
</dbReference>
<keyword evidence="7 13" id="KW-0136">Cellulose degradation</keyword>
<dbReference type="InterPro" id="IPR001701">
    <property type="entry name" value="Glyco_hydro_9"/>
</dbReference>
<reference evidence="16" key="1">
    <citation type="journal article" date="2013" name="Science">
        <title>The Amborella genome and the evolution of flowering plants.</title>
        <authorList>
            <consortium name="Amborella Genome Project"/>
        </authorList>
    </citation>
    <scope>NUCLEOTIDE SEQUENCE [LARGE SCALE GENOMIC DNA]</scope>
</reference>
<evidence type="ECO:0000256" key="4">
    <source>
        <dbReference type="ARBA" id="ARBA00022525"/>
    </source>
</evidence>
<organism evidence="15 16">
    <name type="scientific">Amborella trichopoda</name>
    <dbReference type="NCBI Taxonomy" id="13333"/>
    <lineage>
        <taxon>Eukaryota</taxon>
        <taxon>Viridiplantae</taxon>
        <taxon>Streptophyta</taxon>
        <taxon>Embryophyta</taxon>
        <taxon>Tracheophyta</taxon>
        <taxon>Spermatophyta</taxon>
        <taxon>Magnoliopsida</taxon>
        <taxon>Amborellales</taxon>
        <taxon>Amborellaceae</taxon>
        <taxon>Amborella</taxon>
    </lineage>
</organism>
<dbReference type="SMART" id="SM01063">
    <property type="entry name" value="CBM49"/>
    <property type="match status" value="1"/>
</dbReference>
<dbReference type="Proteomes" id="UP000017836">
    <property type="component" value="Unassembled WGS sequence"/>
</dbReference>
<dbReference type="SUPFAM" id="SSF48208">
    <property type="entry name" value="Six-hairpin glycosidases"/>
    <property type="match status" value="1"/>
</dbReference>
<dbReference type="OMA" id="AFRPYDS"/>